<evidence type="ECO:0000313" key="2">
    <source>
        <dbReference type="EMBL" id="GAA0731137.1"/>
    </source>
</evidence>
<protein>
    <submittedName>
        <fullName evidence="2">Uncharacterized protein</fullName>
    </submittedName>
</protein>
<proteinExistence type="predicted"/>
<dbReference type="Proteomes" id="UP001501758">
    <property type="component" value="Unassembled WGS sequence"/>
</dbReference>
<keyword evidence="1" id="KW-0175">Coiled coil</keyword>
<keyword evidence="3" id="KW-1185">Reference proteome</keyword>
<comment type="caution">
    <text evidence="2">The sequence shown here is derived from an EMBL/GenBank/DDBJ whole genome shotgun (WGS) entry which is preliminary data.</text>
</comment>
<accession>A0ABP3UDJ4</accession>
<dbReference type="RefSeq" id="WP_343914309.1">
    <property type="nucleotide sequence ID" value="NZ_BAAAGE010000005.1"/>
</dbReference>
<sequence>MSQNIKNTLYRFVTMRSAELIGDEEKRIGFISYPEAQTDVAEASSLIIEETADVSRNELTAVASIYVPKFKTVEDVKRAFPGLAEFAKWLITNRTKLTVVETDDRVADVASETLSTIALKSLWDDLHNSILTSGSPYLRDLLLSIIVADYFIKQSVRLEKTDEAYRKMAQSRVIIDKSLFENNDDEGSDPLPTPVVMAKDFQKEMNIATAIEKNEELSLILKEVERAETVYVRENEKAREIYQRDYDGLVSKAYKDATIIDKIIEDPGSGNNVVVQEYENLALPEYDFSISNELEDPKVLALLGEKTKSYINTLVSDLAIDSLEEVKDVINDQIKQNAEVISENTSSGTKQVSVLGATLPVSEINPGQAFTFSCCSLSELGSNRYSIIMTIKVPDTSLDVTSTLYHMNYADGTSNTNGFFRQRKFNNSISLSLYSGIVIDKPVSNFKGSITFSNGAKYKFNIPNFTPTQCATGSLILVSGGDTGTPEEEVPNGFGIQRLGIADYRKVEQEVCCYVPGEVSHIENIMAREYKEKSTRRLRRQEDTVTVATEQELETLTETTSTGRFEMNQEIASVLAQDRSFAASAGVSYSNAGFNASANASFASNTSKEESDIQAVSQAREVTERALDRVVQKVREERVTKVIEEYEENSSHGFDNREGDKHISGVYRWVDKIYNNRILNYGKRLMYEFMVPEPAAFHDLAVKLKGDSDAEVLVKPLDPRTAAGTMNLKDFRKITDSTLAHWAGIYNVEVDSIAKEMNVSDSFSVTGTSYLSSHNYPGASDFSLRIPEGYKATRAYVNGGYVFVPNRIELSYATISVGDKSFSLSGRAYWDQERTLYLNGVENELGVSVIGSDVGGIRVNVVAKCVLTEKAKQQWQMDSFGKIIEAYEAKLAEYEEKLAEQKELQEETFKTNPGFYRQIEKTVLRKNCITYLLGHENMGLNMFTGNQNKLDEYRPDHTSDRLDAYAAKVKFFEQAFEWDIMSYQFYPFYWASKNNWSKRYIIENNDPLFKAFLQSGMARVIVTVRPGFEEMVNWYLATGQIWNGGQVPTIDDPEFVSIVEELRNPESVVEETWETRVPTSLTVIQAGSIGLNVEGLPCDDDCADWTQFDSDRNPIQQTDNLIGGNETSQGVGTDIIGETAVS</sequence>
<dbReference type="EMBL" id="BAAAGE010000005">
    <property type="protein sequence ID" value="GAA0731137.1"/>
    <property type="molecule type" value="Genomic_DNA"/>
</dbReference>
<name>A0ABP3UDJ4_9FLAO</name>
<gene>
    <name evidence="2" type="ORF">GCM10009430_42990</name>
</gene>
<feature type="coiled-coil region" evidence="1">
    <location>
        <begin position="877"/>
        <end position="911"/>
    </location>
</feature>
<evidence type="ECO:0000256" key="1">
    <source>
        <dbReference type="SAM" id="Coils"/>
    </source>
</evidence>
<reference evidence="3" key="1">
    <citation type="journal article" date="2019" name="Int. J. Syst. Evol. Microbiol.">
        <title>The Global Catalogue of Microorganisms (GCM) 10K type strain sequencing project: providing services to taxonomists for standard genome sequencing and annotation.</title>
        <authorList>
            <consortium name="The Broad Institute Genomics Platform"/>
            <consortium name="The Broad Institute Genome Sequencing Center for Infectious Disease"/>
            <person name="Wu L."/>
            <person name="Ma J."/>
        </authorList>
    </citation>
    <scope>NUCLEOTIDE SEQUENCE [LARGE SCALE GENOMIC DNA]</scope>
    <source>
        <strain evidence="3">JCM 15974</strain>
    </source>
</reference>
<organism evidence="2 3">
    <name type="scientific">Aquimarina litoralis</name>
    <dbReference type="NCBI Taxonomy" id="584605"/>
    <lineage>
        <taxon>Bacteria</taxon>
        <taxon>Pseudomonadati</taxon>
        <taxon>Bacteroidota</taxon>
        <taxon>Flavobacteriia</taxon>
        <taxon>Flavobacteriales</taxon>
        <taxon>Flavobacteriaceae</taxon>
        <taxon>Aquimarina</taxon>
    </lineage>
</organism>
<evidence type="ECO:0000313" key="3">
    <source>
        <dbReference type="Proteomes" id="UP001501758"/>
    </source>
</evidence>